<dbReference type="PANTHER" id="PTHR43439:SF2">
    <property type="entry name" value="ENZYME, PUTATIVE (JCVI)-RELATED"/>
    <property type="match status" value="1"/>
</dbReference>
<keyword evidence="2" id="KW-0597">Phosphoprotein</keyword>
<dbReference type="Gene3D" id="3.40.50.720">
    <property type="entry name" value="NAD(P)-binding Rossmann-like Domain"/>
    <property type="match status" value="1"/>
</dbReference>
<dbReference type="SMART" id="SM00823">
    <property type="entry name" value="PKS_PP"/>
    <property type="match status" value="1"/>
</dbReference>
<dbReference type="Pfam" id="PF00501">
    <property type="entry name" value="AMP-binding"/>
    <property type="match status" value="1"/>
</dbReference>
<evidence type="ECO:0000259" key="3">
    <source>
        <dbReference type="SMART" id="SM00823"/>
    </source>
</evidence>
<dbReference type="AlphaFoldDB" id="A0A5K1K8A5"/>
<organism evidence="4">
    <name type="scientific">Ganoderma boninense</name>
    <dbReference type="NCBI Taxonomy" id="34458"/>
    <lineage>
        <taxon>Eukaryota</taxon>
        <taxon>Fungi</taxon>
        <taxon>Dikarya</taxon>
        <taxon>Basidiomycota</taxon>
        <taxon>Agaricomycotina</taxon>
        <taxon>Agaricomycetes</taxon>
        <taxon>Polyporales</taxon>
        <taxon>Polyporaceae</taxon>
        <taxon>Ganoderma</taxon>
    </lineage>
</organism>
<dbReference type="GO" id="GO:0031177">
    <property type="term" value="F:phosphopantetheine binding"/>
    <property type="evidence" value="ECO:0007669"/>
    <property type="project" value="InterPro"/>
</dbReference>
<sequence length="987" mass="108628">MSSSTTAEFLSPRSAVESGEVKSVPELFEWHSCKNATHPFFRYHDGCNLIDINYEQLGHAIRRVARYIMSQVKSPSLIALAANTDTITYVTTTLGVLRAGHSLFLISGRNGPAAVVDMLSRTGCRHMLVSPDSTIQSLSKVVIDQVGDVSLHAMPSFSDIFSPDAPKAFESAEDLPHNFEEGELAVILHSSGSTAHPKPIPWTHKRHMKLTAAPWYGDVNLTQSLLSVHGIPMFHGVGVMMWSFAASAGWTLTTFPPNAPPVIPTVENVFEAILKTSSQFVTTAPAFIENPFHDFNSIISSTELGPIAKVYPNTPLPVVNTKINERDAYASNDLLEPHPTRVGWWRYYGRVDDQIILSNGEKTNPGPIENIIREDRHVQNCVVFGQGRFQNGVLIQPKEDYKFDPQDVTALAHFRNMIWSTVERANDFAPQHSRIFKEMIIVTSPSKQFTYGIKGLPRRVPALNDYRNEIDAIYAAVAESAQSDIPGPIAWDTPDVQVFLRVVVERVLRKPIADEADLFRNGCDSLQATWIRNTILHAVRERSPVAARRIPANIVFQAPTIEALTTAVLAVVHNSSSASPGGNTPQDLVRIAEEYASNLPARPAVLREREFGADVVLITGTTGGFGCDVLEHLLRDDSVGKVYAFNRRGTQALERQHARFRERGLDESLLSSTKFVMVEGALDAENFGLESALLDEIRASITHILHNAWTVSFVLSLRSFETDLRGTRNLIDLALSSPYSEPPRFLFISSIGVFARCSLPPPIPEVLLDPSSAIGAGYPESKWVVEQVLHRASERSGLPAVVVRLGQVIGNKVGWNEREWFPALVKSALFTRCLPDVDGTVSSFIPGYTAARAFAEMRNSSEPILHLVHPHAVPWRSIITPIAAELGVPLVTYNEWLAALVRTAGAEGSSQAVEAMQKNPALRLLDFFREGKHVKEGHEPLGLPHLSPEKAKSASETLATMPAISEAEVKAWVAAWRSVGFLDVASK</sequence>
<protein>
    <submittedName>
        <fullName evidence="4">M protein type 1</fullName>
    </submittedName>
</protein>
<proteinExistence type="predicted"/>
<dbReference type="InterPro" id="IPR000873">
    <property type="entry name" value="AMP-dep_synth/lig_dom"/>
</dbReference>
<dbReference type="SUPFAM" id="SSF56801">
    <property type="entry name" value="Acetyl-CoA synthetase-like"/>
    <property type="match status" value="1"/>
</dbReference>
<dbReference type="InterPro" id="IPR042099">
    <property type="entry name" value="ANL_N_sf"/>
</dbReference>
<gene>
    <name evidence="4" type="primary">Q99XV0</name>
</gene>
<evidence type="ECO:0000256" key="1">
    <source>
        <dbReference type="ARBA" id="ARBA00022450"/>
    </source>
</evidence>
<reference evidence="4" key="1">
    <citation type="submission" date="2019-10" db="EMBL/GenBank/DDBJ databases">
        <authorList>
            <person name="Nor Muhammad N."/>
        </authorList>
    </citation>
    <scope>NUCLEOTIDE SEQUENCE</scope>
</reference>
<dbReference type="InterPro" id="IPR051414">
    <property type="entry name" value="Adenylate-forming_Reductase"/>
</dbReference>
<dbReference type="Gene3D" id="3.40.50.12780">
    <property type="entry name" value="N-terminal domain of ligase-like"/>
    <property type="match status" value="1"/>
</dbReference>
<dbReference type="InterPro" id="IPR020806">
    <property type="entry name" value="PKS_PP-bd"/>
</dbReference>
<dbReference type="EMBL" id="LR730264">
    <property type="protein sequence ID" value="VWP02499.1"/>
    <property type="molecule type" value="Genomic_DNA"/>
</dbReference>
<dbReference type="SUPFAM" id="SSF51735">
    <property type="entry name" value="NAD(P)-binding Rossmann-fold domains"/>
    <property type="match status" value="1"/>
</dbReference>
<evidence type="ECO:0000313" key="4">
    <source>
        <dbReference type="EMBL" id="VWP02499.1"/>
    </source>
</evidence>
<dbReference type="Pfam" id="PF23562">
    <property type="entry name" value="AMP-binding_C_3"/>
    <property type="match status" value="1"/>
</dbReference>
<evidence type="ECO:0000256" key="2">
    <source>
        <dbReference type="ARBA" id="ARBA00022553"/>
    </source>
</evidence>
<dbReference type="PANTHER" id="PTHR43439">
    <property type="entry name" value="PHENYLACETATE-COENZYME A LIGASE"/>
    <property type="match status" value="1"/>
</dbReference>
<feature type="domain" description="Polyketide synthase-like phosphopantetheine-binding" evidence="3">
    <location>
        <begin position="497"/>
        <end position="572"/>
    </location>
</feature>
<name>A0A5K1K8A5_9APHY</name>
<dbReference type="Pfam" id="PF07993">
    <property type="entry name" value="NAD_binding_4"/>
    <property type="match status" value="1"/>
</dbReference>
<keyword evidence="1" id="KW-0596">Phosphopantetheine</keyword>
<accession>A0A5K1K8A5</accession>
<dbReference type="InterPro" id="IPR036291">
    <property type="entry name" value="NAD(P)-bd_dom_sf"/>
</dbReference>
<dbReference type="InterPro" id="IPR013120">
    <property type="entry name" value="FAR_NAD-bd"/>
</dbReference>